<protein>
    <recommendedName>
        <fullName evidence="3">Synaptic plasticity regulator PANTS</fullName>
    </recommendedName>
    <alternativeName>
        <fullName evidence="4">Plasticity-associated neural transcript short</fullName>
    </alternativeName>
</protein>
<accession>A0A7D9M0Y1</accession>
<dbReference type="EMBL" id="CACRXK020028742">
    <property type="protein sequence ID" value="CAB4041679.1"/>
    <property type="molecule type" value="Genomic_DNA"/>
</dbReference>
<feature type="compositionally biased region" description="Basic and acidic residues" evidence="5">
    <location>
        <begin position="82"/>
        <end position="91"/>
    </location>
</feature>
<evidence type="ECO:0000313" key="7">
    <source>
        <dbReference type="Proteomes" id="UP001152795"/>
    </source>
</evidence>
<evidence type="ECO:0000256" key="3">
    <source>
        <dbReference type="ARBA" id="ARBA00044072"/>
    </source>
</evidence>
<proteinExistence type="inferred from homology"/>
<keyword evidence="7" id="KW-1185">Reference proteome</keyword>
<dbReference type="PANTHER" id="PTHR28052">
    <property type="entry name" value="UPF0545 PROTEIN C22ORF39"/>
    <property type="match status" value="1"/>
</dbReference>
<evidence type="ECO:0000256" key="5">
    <source>
        <dbReference type="SAM" id="MobiDB-lite"/>
    </source>
</evidence>
<dbReference type="InterPro" id="IPR021475">
    <property type="entry name" value="Pants/Emi1-like"/>
</dbReference>
<feature type="compositionally biased region" description="Basic and acidic residues" evidence="5">
    <location>
        <begin position="98"/>
        <end position="109"/>
    </location>
</feature>
<name>A0A7D9M0Y1_PARCT</name>
<comment type="caution">
    <text evidence="6">The sequence shown here is derived from an EMBL/GenBank/DDBJ whole genome shotgun (WGS) entry which is preliminary data.</text>
</comment>
<organism evidence="6 7">
    <name type="scientific">Paramuricea clavata</name>
    <name type="common">Red gorgonian</name>
    <name type="synonym">Violescent sea-whip</name>
    <dbReference type="NCBI Taxonomy" id="317549"/>
    <lineage>
        <taxon>Eukaryota</taxon>
        <taxon>Metazoa</taxon>
        <taxon>Cnidaria</taxon>
        <taxon>Anthozoa</taxon>
        <taxon>Octocorallia</taxon>
        <taxon>Malacalcyonacea</taxon>
        <taxon>Plexauridae</taxon>
        <taxon>Paramuricea</taxon>
    </lineage>
</organism>
<comment type="subcellular location">
    <subcellularLocation>
        <location evidence="2">Synaptic cleft</location>
    </subcellularLocation>
</comment>
<evidence type="ECO:0000313" key="6">
    <source>
        <dbReference type="EMBL" id="CAB4041679.1"/>
    </source>
</evidence>
<feature type="region of interest" description="Disordered" evidence="5">
    <location>
        <begin position="82"/>
        <end position="109"/>
    </location>
</feature>
<sequence>MAADKGVIDLDSQKHDRIHWKARCIDYWSKWRSCVASSNQFHKYYQYGEFEDCDIHQKDLKNCFLWKTRKSIDALDSLISRKQEEERKKSSEFANSVWEKRENPAKDWE</sequence>
<dbReference type="PANTHER" id="PTHR28052:SF1">
    <property type="entry name" value="UPF0545 PROTEIN C22ORF39"/>
    <property type="match status" value="1"/>
</dbReference>
<gene>
    <name evidence="6" type="ORF">PACLA_8A024890</name>
</gene>
<evidence type="ECO:0000256" key="2">
    <source>
        <dbReference type="ARBA" id="ARBA00043942"/>
    </source>
</evidence>
<dbReference type="AlphaFoldDB" id="A0A7D9M0Y1"/>
<comment type="similarity">
    <text evidence="1">Belongs to the UPF0545 family.</text>
</comment>
<dbReference type="Pfam" id="PF11326">
    <property type="entry name" value="PANTS-like"/>
    <property type="match status" value="1"/>
</dbReference>
<dbReference type="GO" id="GO:0043083">
    <property type="term" value="C:synaptic cleft"/>
    <property type="evidence" value="ECO:0007669"/>
    <property type="project" value="UniProtKB-SubCell"/>
</dbReference>
<evidence type="ECO:0000256" key="1">
    <source>
        <dbReference type="ARBA" id="ARBA00006412"/>
    </source>
</evidence>
<reference evidence="6" key="1">
    <citation type="submission" date="2020-04" db="EMBL/GenBank/DDBJ databases">
        <authorList>
            <person name="Alioto T."/>
            <person name="Alioto T."/>
            <person name="Gomez Garrido J."/>
        </authorList>
    </citation>
    <scope>NUCLEOTIDE SEQUENCE</scope>
    <source>
        <strain evidence="6">A484AB</strain>
    </source>
</reference>
<dbReference type="Proteomes" id="UP001152795">
    <property type="component" value="Unassembled WGS sequence"/>
</dbReference>
<evidence type="ECO:0000256" key="4">
    <source>
        <dbReference type="ARBA" id="ARBA00044235"/>
    </source>
</evidence>
<dbReference type="OrthoDB" id="5946508at2759"/>